<organism evidence="2 4">
    <name type="scientific">Pseudomonas aeruginosa</name>
    <dbReference type="NCBI Taxonomy" id="287"/>
    <lineage>
        <taxon>Bacteria</taxon>
        <taxon>Pseudomonadati</taxon>
        <taxon>Pseudomonadota</taxon>
        <taxon>Gammaproteobacteria</taxon>
        <taxon>Pseudomonadales</taxon>
        <taxon>Pseudomonadaceae</taxon>
        <taxon>Pseudomonas</taxon>
    </lineage>
</organism>
<reference evidence="3" key="3">
    <citation type="submission" date="2023-10" db="EMBL/GenBank/DDBJ databases">
        <title>Pathogen: clinical or host-associated sample.</title>
        <authorList>
            <person name="Hergert J."/>
            <person name="Casey R."/>
            <person name="Wagner J."/>
            <person name="Young E.L."/>
            <person name="Oakeson K.F."/>
        </authorList>
    </citation>
    <scope>NUCLEOTIDE SEQUENCE</scope>
    <source>
        <strain evidence="3">2021CK-01020</strain>
    </source>
</reference>
<evidence type="ECO:0000313" key="3">
    <source>
        <dbReference type="EMBL" id="WOS81390.1"/>
    </source>
</evidence>
<gene>
    <name evidence="2" type="ORF">GNQ48_20210</name>
    <name evidence="3" type="ORF">L4V69_20135</name>
</gene>
<protein>
    <submittedName>
        <fullName evidence="2">Nuclear transport factor 2 family protein</fullName>
    </submittedName>
</protein>
<reference evidence="2 4" key="1">
    <citation type="submission" date="2019-11" db="EMBL/GenBank/DDBJ databases">
        <title>Genomes of ocular Pseudomonas aeruginosa isolates.</title>
        <authorList>
            <person name="Khan M."/>
            <person name="Rice S.A."/>
            <person name="Willcox M.D.P."/>
            <person name="Stapleton F."/>
        </authorList>
    </citation>
    <scope>NUCLEOTIDE SEQUENCE [LARGE SCALE GENOMIC DNA]</scope>
    <source>
        <strain evidence="2 4">PA221</strain>
    </source>
</reference>
<reference evidence="3" key="2">
    <citation type="submission" date="2023-06" db="EMBL/GenBank/DDBJ databases">
        <authorList>
            <consortium name="Clinical and Environmental Microbiology Branch: Whole genome sequencing antimicrobial resistance pathogens in the healthcare setting"/>
        </authorList>
    </citation>
    <scope>NUCLEOTIDE SEQUENCE</scope>
    <source>
        <strain evidence="3">2021CK-01020</strain>
    </source>
</reference>
<name>A0A077JU73_PSEAI</name>
<evidence type="ECO:0000313" key="2">
    <source>
        <dbReference type="EMBL" id="MUI37335.1"/>
    </source>
</evidence>
<dbReference type="Pfam" id="PF12680">
    <property type="entry name" value="SnoaL_2"/>
    <property type="match status" value="1"/>
</dbReference>
<dbReference type="AlphaFoldDB" id="A0A077JU73"/>
<dbReference type="Proteomes" id="UP000433532">
    <property type="component" value="Unassembled WGS sequence"/>
</dbReference>
<dbReference type="SUPFAM" id="SSF54427">
    <property type="entry name" value="NTF2-like"/>
    <property type="match status" value="1"/>
</dbReference>
<sequence>MTSLPLEANAAATLAEWHGLIARRDLSGLPRLLHPDAVFRSPMAHKPYAGAPVVSMILNTVLTVFEDFAYHRQLASADGRSVVLEFSARVGERELKGIDMIRFDDDGRIVDFEVMVRPMSGLQALGEEMGRRLAPYLAASKA</sequence>
<dbReference type="RefSeq" id="WP_003088837.1">
    <property type="nucleotide sequence ID" value="NZ_AP014622.1"/>
</dbReference>
<dbReference type="EMBL" id="WOAD01000018">
    <property type="protein sequence ID" value="MUI37335.1"/>
    <property type="molecule type" value="Genomic_DNA"/>
</dbReference>
<dbReference type="InterPro" id="IPR037401">
    <property type="entry name" value="SnoaL-like"/>
</dbReference>
<dbReference type="EMBL" id="CP136986">
    <property type="protein sequence ID" value="WOS81390.1"/>
    <property type="molecule type" value="Genomic_DNA"/>
</dbReference>
<dbReference type="Gene3D" id="3.10.450.50">
    <property type="match status" value="1"/>
</dbReference>
<evidence type="ECO:0000313" key="4">
    <source>
        <dbReference type="Proteomes" id="UP000433532"/>
    </source>
</evidence>
<proteinExistence type="predicted"/>
<accession>A0A077JU73</accession>
<dbReference type="InterPro" id="IPR032710">
    <property type="entry name" value="NTF2-like_dom_sf"/>
</dbReference>
<evidence type="ECO:0000259" key="1">
    <source>
        <dbReference type="Pfam" id="PF12680"/>
    </source>
</evidence>
<dbReference type="KEGG" id="paeb:NCGM1900_4366"/>
<dbReference type="Proteomes" id="UP001297540">
    <property type="component" value="Chromosome"/>
</dbReference>
<feature type="domain" description="SnoaL-like" evidence="1">
    <location>
        <begin position="16"/>
        <end position="111"/>
    </location>
</feature>